<dbReference type="AlphaFoldDB" id="A0A6P9DCB6"/>
<evidence type="ECO:0000256" key="2">
    <source>
        <dbReference type="ARBA" id="ARBA00023054"/>
    </source>
</evidence>
<dbReference type="Proteomes" id="UP001652622">
    <property type="component" value="Unplaced"/>
</dbReference>
<evidence type="ECO:0000256" key="3">
    <source>
        <dbReference type="ARBA" id="ARBA00023254"/>
    </source>
</evidence>
<evidence type="ECO:0000313" key="5">
    <source>
        <dbReference type="Proteomes" id="UP001652622"/>
    </source>
</evidence>
<dbReference type="GO" id="GO:0000795">
    <property type="term" value="C:synaptonemal complex"/>
    <property type="evidence" value="ECO:0007669"/>
    <property type="project" value="InterPro"/>
</dbReference>
<accession>A0A6P9DCB6</accession>
<comment type="similarity">
    <text evidence="1">Belongs to the SYCE family.</text>
</comment>
<dbReference type="OMA" id="QYRCEIQ"/>
<organism evidence="5 6">
    <name type="scientific">Pantherophis guttatus</name>
    <name type="common">Corn snake</name>
    <name type="synonym">Elaphe guttata</name>
    <dbReference type="NCBI Taxonomy" id="94885"/>
    <lineage>
        <taxon>Eukaryota</taxon>
        <taxon>Metazoa</taxon>
        <taxon>Chordata</taxon>
        <taxon>Craniata</taxon>
        <taxon>Vertebrata</taxon>
        <taxon>Euteleostomi</taxon>
        <taxon>Lepidosauria</taxon>
        <taxon>Squamata</taxon>
        <taxon>Bifurcata</taxon>
        <taxon>Unidentata</taxon>
        <taxon>Episquamata</taxon>
        <taxon>Toxicofera</taxon>
        <taxon>Serpentes</taxon>
        <taxon>Colubroidea</taxon>
        <taxon>Colubridae</taxon>
        <taxon>Colubrinae</taxon>
        <taxon>Pantherophis</taxon>
    </lineage>
</organism>
<proteinExistence type="inferred from homology"/>
<evidence type="ECO:0000256" key="1">
    <source>
        <dbReference type="ARBA" id="ARBA00010094"/>
    </source>
</evidence>
<protein>
    <submittedName>
        <fullName evidence="6">Synaptonemal complex central element protein 1-like isoform X1</fullName>
    </submittedName>
</protein>
<keyword evidence="5" id="KW-1185">Reference proteome</keyword>
<dbReference type="GO" id="GO:0007130">
    <property type="term" value="P:synaptonemal complex assembly"/>
    <property type="evidence" value="ECO:0007669"/>
    <property type="project" value="InterPro"/>
</dbReference>
<dbReference type="RefSeq" id="XP_034289816.1">
    <property type="nucleotide sequence ID" value="XM_034433925.1"/>
</dbReference>
<keyword evidence="3" id="KW-0469">Meiosis</keyword>
<dbReference type="PANTHER" id="PTHR21731:SF1">
    <property type="entry name" value="SYNAPTONEMAL COMPLEX CENTRAL ELEMENT PROTEIN 1-LIKE"/>
    <property type="match status" value="1"/>
</dbReference>
<evidence type="ECO:0000313" key="6">
    <source>
        <dbReference type="RefSeq" id="XP_034289816.1"/>
    </source>
</evidence>
<name>A0A6P9DCB6_PANGU</name>
<keyword evidence="2 4" id="KW-0175">Coiled coil</keyword>
<gene>
    <name evidence="6" type="primary">LOC117675373</name>
</gene>
<dbReference type="InParanoid" id="A0A6P9DCB6"/>
<dbReference type="Pfam" id="PF15233">
    <property type="entry name" value="SYCE1"/>
    <property type="match status" value="1"/>
</dbReference>
<feature type="coiled-coil region" evidence="4">
    <location>
        <begin position="44"/>
        <end position="92"/>
    </location>
</feature>
<dbReference type="GeneID" id="117675373"/>
<evidence type="ECO:0000256" key="4">
    <source>
        <dbReference type="SAM" id="Coils"/>
    </source>
</evidence>
<dbReference type="KEGG" id="pgut:117675373"/>
<dbReference type="InterPro" id="IPR026676">
    <property type="entry name" value="SYCE1"/>
</dbReference>
<sequence length="273" mass="32270">MFERDNNIDCNCGNKDSWNFSSKMEEILSLVKQMQNVGNLEPKIEDLVKRINKLQQAKKILNEEIFEANEHSKTLQIELEKLNAEKSSLEEIWNEKKEIKKVMQMHSKETQAEMQREQKLNLACKQQIEEITAKIQMEKLKQREQRFAFEQLLDELTEKHKNLWELYARERPMADMKKSKEQLLLEEKLIQEKLAHVQDELDLLSQVTLSEERKFLKSQAAASTLELFQEENKKAKGYLEAASKYNSDLQEKCNKLRIELEVFGMEDDSINED</sequence>
<dbReference type="PANTHER" id="PTHR21731">
    <property type="entry name" value="SYNAPTONEMAL COMPLEX CENTRAL ELEMENT PROTEIN 1-LIKE"/>
    <property type="match status" value="1"/>
</dbReference>
<reference evidence="6" key="1">
    <citation type="submission" date="2025-08" db="UniProtKB">
        <authorList>
            <consortium name="RefSeq"/>
        </authorList>
    </citation>
    <scope>IDENTIFICATION</scope>
    <source>
        <tissue evidence="6">Blood</tissue>
    </source>
</reference>